<sequence length="586" mass="65501">MVCTERRKKGKRFRLSTVAIALVLLIMHPEIGTAQDNASVYESNQLGKDWARLDAYGSTNVPMDSWVYPALERLANLGLIPSQSISIRPWSRNECRRQLREAESNYLTISPGDRVMDEAEGLISDLKQEFDLAAETPAAEVESIYARVGTIAGPALSDGFHFGQTWRNDYGRPLGRGNSALAGFSVRANHGRFFFYDRQELQYGPGKTAITPALSELFNQLDMAPFGSAPVNPFPVSPATGAIVRQRPIELYAGFSFMGAQLSFGKQQLYWGPTQSGPFSFSSNAEPTYNLRLVSTRLRVVPFLNGAVTYRYDLVFGKLSGHKFPARPYFNGQKVELTFLNHLEVGFTRWSLLWGVGHPMTLGSLKRNLDSGVSTGATFLYGDRTDPGDRKGGFDLRLHVPGLEKYLTIYTDGFADDDPNPIDAPRRAAWSPGFYLSQLPYLRHMDLRFEVPSSMEMSEDEGGTRFFINNQYRDANTNKGFLLGNAVGRDARAYEVSTTYWQSGRTTYTALFRHVQGGRMLPGGQSITDVSFTGTFALSKEWSVTAFTQYERWLIPVLQPGPQRNGSAWITLTWNPKAESLLSRHK</sequence>
<organism evidence="2 3">
    <name type="scientific">Terriglobus albidus</name>
    <dbReference type="NCBI Taxonomy" id="1592106"/>
    <lineage>
        <taxon>Bacteria</taxon>
        <taxon>Pseudomonadati</taxon>
        <taxon>Acidobacteriota</taxon>
        <taxon>Terriglobia</taxon>
        <taxon>Terriglobales</taxon>
        <taxon>Acidobacteriaceae</taxon>
        <taxon>Terriglobus</taxon>
    </lineage>
</organism>
<dbReference type="KEGG" id="talb:FTW19_11915"/>
<dbReference type="Proteomes" id="UP000321820">
    <property type="component" value="Chromosome"/>
</dbReference>
<feature type="chain" id="PRO_5022852858" evidence="1">
    <location>
        <begin position="35"/>
        <end position="586"/>
    </location>
</feature>
<keyword evidence="1" id="KW-0732">Signal</keyword>
<gene>
    <name evidence="2" type="ORF">FTW19_11915</name>
</gene>
<name>A0A5B9E8X6_9BACT</name>
<protein>
    <submittedName>
        <fullName evidence="2">Capsule assembly Wzi family protein</fullName>
    </submittedName>
</protein>
<dbReference type="InterPro" id="IPR038636">
    <property type="entry name" value="Wzi_sf"/>
</dbReference>
<proteinExistence type="predicted"/>
<dbReference type="Gene3D" id="2.40.160.130">
    <property type="entry name" value="Capsule assembly protein Wzi"/>
    <property type="match status" value="1"/>
</dbReference>
<dbReference type="OrthoDB" id="101391at2"/>
<dbReference type="AlphaFoldDB" id="A0A5B9E8X6"/>
<evidence type="ECO:0000313" key="3">
    <source>
        <dbReference type="Proteomes" id="UP000321820"/>
    </source>
</evidence>
<feature type="signal peptide" evidence="1">
    <location>
        <begin position="1"/>
        <end position="34"/>
    </location>
</feature>
<evidence type="ECO:0000256" key="1">
    <source>
        <dbReference type="SAM" id="SignalP"/>
    </source>
</evidence>
<accession>A0A5B9E8X6</accession>
<dbReference type="EMBL" id="CP042806">
    <property type="protein sequence ID" value="QEE28643.1"/>
    <property type="molecule type" value="Genomic_DNA"/>
</dbReference>
<keyword evidence="3" id="KW-1185">Reference proteome</keyword>
<reference evidence="2 3" key="1">
    <citation type="submission" date="2019-08" db="EMBL/GenBank/DDBJ databases">
        <title>Complete genome sequence of Terriglobus albidus strain ORNL.</title>
        <authorList>
            <person name="Podar M."/>
        </authorList>
    </citation>
    <scope>NUCLEOTIDE SEQUENCE [LARGE SCALE GENOMIC DNA]</scope>
    <source>
        <strain evidence="2 3">ORNL</strain>
    </source>
</reference>
<dbReference type="InterPro" id="IPR026950">
    <property type="entry name" value="Caps_assemb_Wzi"/>
</dbReference>
<evidence type="ECO:0000313" key="2">
    <source>
        <dbReference type="EMBL" id="QEE28643.1"/>
    </source>
</evidence>
<dbReference type="Pfam" id="PF14052">
    <property type="entry name" value="Caps_assemb_Wzi"/>
    <property type="match status" value="1"/>
</dbReference>